<feature type="compositionally biased region" description="Basic and acidic residues" evidence="1">
    <location>
        <begin position="103"/>
        <end position="118"/>
    </location>
</feature>
<proteinExistence type="predicted"/>
<evidence type="ECO:0000313" key="2">
    <source>
        <dbReference type="EMBL" id="KAJ1113184.1"/>
    </source>
</evidence>
<feature type="region of interest" description="Disordered" evidence="1">
    <location>
        <begin position="103"/>
        <end position="125"/>
    </location>
</feature>
<dbReference type="AlphaFoldDB" id="A0AAV7NDE9"/>
<reference evidence="2" key="1">
    <citation type="journal article" date="2022" name="bioRxiv">
        <title>Sequencing and chromosome-scale assembly of the giantPleurodeles waltlgenome.</title>
        <authorList>
            <person name="Brown T."/>
            <person name="Elewa A."/>
            <person name="Iarovenko S."/>
            <person name="Subramanian E."/>
            <person name="Araus A.J."/>
            <person name="Petzold A."/>
            <person name="Susuki M."/>
            <person name="Suzuki K.-i.T."/>
            <person name="Hayashi T."/>
            <person name="Toyoda A."/>
            <person name="Oliveira C."/>
            <person name="Osipova E."/>
            <person name="Leigh N.D."/>
            <person name="Simon A."/>
            <person name="Yun M.H."/>
        </authorList>
    </citation>
    <scope>NUCLEOTIDE SEQUENCE</scope>
    <source>
        <strain evidence="2">20211129_DDA</strain>
        <tissue evidence="2">Liver</tissue>
    </source>
</reference>
<evidence type="ECO:0000256" key="1">
    <source>
        <dbReference type="SAM" id="MobiDB-lite"/>
    </source>
</evidence>
<keyword evidence="3" id="KW-1185">Reference proteome</keyword>
<protein>
    <submittedName>
        <fullName evidence="2">Uncharacterized protein</fullName>
    </submittedName>
</protein>
<organism evidence="2 3">
    <name type="scientific">Pleurodeles waltl</name>
    <name type="common">Iberian ribbed newt</name>
    <dbReference type="NCBI Taxonomy" id="8319"/>
    <lineage>
        <taxon>Eukaryota</taxon>
        <taxon>Metazoa</taxon>
        <taxon>Chordata</taxon>
        <taxon>Craniata</taxon>
        <taxon>Vertebrata</taxon>
        <taxon>Euteleostomi</taxon>
        <taxon>Amphibia</taxon>
        <taxon>Batrachia</taxon>
        <taxon>Caudata</taxon>
        <taxon>Salamandroidea</taxon>
        <taxon>Salamandridae</taxon>
        <taxon>Pleurodelinae</taxon>
        <taxon>Pleurodeles</taxon>
    </lineage>
</organism>
<gene>
    <name evidence="2" type="ORF">NDU88_001439</name>
</gene>
<name>A0AAV7NDE9_PLEWA</name>
<comment type="caution">
    <text evidence="2">The sequence shown here is derived from an EMBL/GenBank/DDBJ whole genome shotgun (WGS) entry which is preliminary data.</text>
</comment>
<dbReference type="Proteomes" id="UP001066276">
    <property type="component" value="Chromosome 8"/>
</dbReference>
<dbReference type="EMBL" id="JANPWB010000012">
    <property type="protein sequence ID" value="KAJ1113184.1"/>
    <property type="molecule type" value="Genomic_DNA"/>
</dbReference>
<evidence type="ECO:0000313" key="3">
    <source>
        <dbReference type="Proteomes" id="UP001066276"/>
    </source>
</evidence>
<feature type="compositionally biased region" description="Low complexity" evidence="1">
    <location>
        <begin position="11"/>
        <end position="23"/>
    </location>
</feature>
<sequence>MPNGLPEDAVSPRSRSGSPQRPRIWLPPALPRAAWSDPHPRAEDWMVTYRGSLRMSKRYVLASGSWELTKGAAFIIGTKSTAGTAVLGLQEKGGDNGIARQEEVHRPEASVMSREETVGHCLGGGGGGGLLRSSL</sequence>
<feature type="region of interest" description="Disordered" evidence="1">
    <location>
        <begin position="1"/>
        <end position="25"/>
    </location>
</feature>
<accession>A0AAV7NDE9</accession>